<feature type="transmembrane region" description="Helical" evidence="9">
    <location>
        <begin position="464"/>
        <end position="485"/>
    </location>
</feature>
<feature type="transmembrane region" description="Helical" evidence="9">
    <location>
        <begin position="213"/>
        <end position="232"/>
    </location>
</feature>
<gene>
    <name evidence="11" type="ORF">GCM10010361_13430</name>
</gene>
<evidence type="ECO:0000256" key="3">
    <source>
        <dbReference type="ARBA" id="ARBA00022448"/>
    </source>
</evidence>
<evidence type="ECO:0000256" key="8">
    <source>
        <dbReference type="ARBA" id="ARBA00023251"/>
    </source>
</evidence>
<proteinExistence type="inferred from homology"/>
<dbReference type="InterPro" id="IPR020846">
    <property type="entry name" value="MFS_dom"/>
</dbReference>
<keyword evidence="4" id="KW-1003">Cell membrane</keyword>
<evidence type="ECO:0000313" key="12">
    <source>
        <dbReference type="Proteomes" id="UP001500909"/>
    </source>
</evidence>
<evidence type="ECO:0000256" key="5">
    <source>
        <dbReference type="ARBA" id="ARBA00022692"/>
    </source>
</evidence>
<feature type="transmembrane region" description="Helical" evidence="9">
    <location>
        <begin position="62"/>
        <end position="81"/>
    </location>
</feature>
<feature type="transmembrane region" description="Helical" evidence="9">
    <location>
        <begin position="283"/>
        <end position="309"/>
    </location>
</feature>
<keyword evidence="8" id="KW-0046">Antibiotic resistance</keyword>
<organism evidence="11 12">
    <name type="scientific">Streptomyces olivaceiscleroticus</name>
    <dbReference type="NCBI Taxonomy" id="68245"/>
    <lineage>
        <taxon>Bacteria</taxon>
        <taxon>Bacillati</taxon>
        <taxon>Actinomycetota</taxon>
        <taxon>Actinomycetes</taxon>
        <taxon>Kitasatosporales</taxon>
        <taxon>Streptomycetaceae</taxon>
        <taxon>Streptomyces</taxon>
    </lineage>
</organism>
<evidence type="ECO:0000256" key="9">
    <source>
        <dbReference type="SAM" id="Phobius"/>
    </source>
</evidence>
<feature type="transmembrane region" description="Helical" evidence="9">
    <location>
        <begin position="244"/>
        <end position="262"/>
    </location>
</feature>
<dbReference type="SUPFAM" id="SSF103473">
    <property type="entry name" value="MFS general substrate transporter"/>
    <property type="match status" value="1"/>
</dbReference>
<keyword evidence="7 9" id="KW-0472">Membrane</keyword>
<evidence type="ECO:0000256" key="2">
    <source>
        <dbReference type="ARBA" id="ARBA00008537"/>
    </source>
</evidence>
<dbReference type="PANTHER" id="PTHR42718">
    <property type="entry name" value="MAJOR FACILITATOR SUPERFAMILY MULTIDRUG TRANSPORTER MFSC"/>
    <property type="match status" value="1"/>
</dbReference>
<name>A0ABP3JGT7_9ACTN</name>
<keyword evidence="6 9" id="KW-1133">Transmembrane helix</keyword>
<feature type="transmembrane region" description="Helical" evidence="9">
    <location>
        <begin position="117"/>
        <end position="140"/>
    </location>
</feature>
<dbReference type="InterPro" id="IPR011701">
    <property type="entry name" value="MFS"/>
</dbReference>
<evidence type="ECO:0000259" key="10">
    <source>
        <dbReference type="PROSITE" id="PS50850"/>
    </source>
</evidence>
<dbReference type="Proteomes" id="UP001500909">
    <property type="component" value="Unassembled WGS sequence"/>
</dbReference>
<dbReference type="CDD" id="cd17321">
    <property type="entry name" value="MFS_MMR_MDR_like"/>
    <property type="match status" value="1"/>
</dbReference>
<feature type="transmembrane region" description="Helical" evidence="9">
    <location>
        <begin position="23"/>
        <end position="42"/>
    </location>
</feature>
<keyword evidence="3" id="KW-0813">Transport</keyword>
<evidence type="ECO:0000256" key="4">
    <source>
        <dbReference type="ARBA" id="ARBA00022475"/>
    </source>
</evidence>
<keyword evidence="12" id="KW-1185">Reference proteome</keyword>
<dbReference type="Gene3D" id="1.20.1250.20">
    <property type="entry name" value="MFS general substrate transporter like domains"/>
    <property type="match status" value="1"/>
</dbReference>
<dbReference type="EMBL" id="BAAABY010000009">
    <property type="protein sequence ID" value="GAA0450698.1"/>
    <property type="molecule type" value="Genomic_DNA"/>
</dbReference>
<feature type="transmembrane region" description="Helical" evidence="9">
    <location>
        <begin position="372"/>
        <end position="390"/>
    </location>
</feature>
<dbReference type="Gene3D" id="1.20.1720.10">
    <property type="entry name" value="Multidrug resistance protein D"/>
    <property type="match status" value="1"/>
</dbReference>
<evidence type="ECO:0000256" key="7">
    <source>
        <dbReference type="ARBA" id="ARBA00023136"/>
    </source>
</evidence>
<dbReference type="NCBIfam" id="TIGR00711">
    <property type="entry name" value="efflux_EmrB"/>
    <property type="match status" value="1"/>
</dbReference>
<feature type="transmembrane region" description="Helical" evidence="9">
    <location>
        <begin position="93"/>
        <end position="111"/>
    </location>
</feature>
<dbReference type="Pfam" id="PF07690">
    <property type="entry name" value="MFS_1"/>
    <property type="match status" value="1"/>
</dbReference>
<comment type="caution">
    <text evidence="11">The sequence shown here is derived from an EMBL/GenBank/DDBJ whole genome shotgun (WGS) entry which is preliminary data.</text>
</comment>
<protein>
    <submittedName>
        <fullName evidence="11">MFS transporter</fullName>
    </submittedName>
</protein>
<comment type="similarity">
    <text evidence="2">Belongs to the major facilitator superfamily. EmrB family.</text>
</comment>
<accession>A0ABP3JGT7</accession>
<dbReference type="InterPro" id="IPR036259">
    <property type="entry name" value="MFS_trans_sf"/>
</dbReference>
<keyword evidence="5 9" id="KW-0812">Transmembrane</keyword>
<dbReference type="RefSeq" id="WP_346093756.1">
    <property type="nucleotide sequence ID" value="NZ_BAAABY010000009.1"/>
</dbReference>
<dbReference type="PANTHER" id="PTHR42718:SF9">
    <property type="entry name" value="MAJOR FACILITATOR SUPERFAMILY MULTIDRUG TRANSPORTER MFSC"/>
    <property type="match status" value="1"/>
</dbReference>
<feature type="transmembrane region" description="Helical" evidence="9">
    <location>
        <begin position="182"/>
        <end position="201"/>
    </location>
</feature>
<reference evidence="12" key="1">
    <citation type="journal article" date="2019" name="Int. J. Syst. Evol. Microbiol.">
        <title>The Global Catalogue of Microorganisms (GCM) 10K type strain sequencing project: providing services to taxonomists for standard genome sequencing and annotation.</title>
        <authorList>
            <consortium name="The Broad Institute Genomics Platform"/>
            <consortium name="The Broad Institute Genome Sequencing Center for Infectious Disease"/>
            <person name="Wu L."/>
            <person name="Ma J."/>
        </authorList>
    </citation>
    <scope>NUCLEOTIDE SEQUENCE [LARGE SCALE GENOMIC DNA]</scope>
    <source>
        <strain evidence="12">JCM 4805</strain>
    </source>
</reference>
<feature type="transmembrane region" description="Helical" evidence="9">
    <location>
        <begin position="347"/>
        <end position="366"/>
    </location>
</feature>
<feature type="domain" description="Major facilitator superfamily (MFS) profile" evidence="10">
    <location>
        <begin position="27"/>
        <end position="490"/>
    </location>
</feature>
<dbReference type="PROSITE" id="PS50850">
    <property type="entry name" value="MFS"/>
    <property type="match status" value="1"/>
</dbReference>
<feature type="transmembrane region" description="Helical" evidence="9">
    <location>
        <begin position="152"/>
        <end position="170"/>
    </location>
</feature>
<feature type="transmembrane region" description="Helical" evidence="9">
    <location>
        <begin position="321"/>
        <end position="340"/>
    </location>
</feature>
<dbReference type="InterPro" id="IPR004638">
    <property type="entry name" value="EmrB-like"/>
</dbReference>
<feature type="transmembrane region" description="Helical" evidence="9">
    <location>
        <begin position="411"/>
        <end position="432"/>
    </location>
</feature>
<evidence type="ECO:0000256" key="1">
    <source>
        <dbReference type="ARBA" id="ARBA00004651"/>
    </source>
</evidence>
<comment type="subcellular location">
    <subcellularLocation>
        <location evidence="1">Cell membrane</location>
        <topology evidence="1">Multi-pass membrane protein</topology>
    </subcellularLocation>
</comment>
<sequence>MSAGPAPPTARESAREESDRLRYAWRALSVVGLASVMTALGSSALNVALPEVVRHFHAGATVGNWMLLCYMLTNTVLMVAFGRLADMFGRSRLYLGGLLTYTVASLLLGLAPHAGVLIALQAVQAAGGAMLLANSAALLTDAFPERHLARGMGVYIASFSVAQLLGPTLGGFLADRFGWQWVFWYNVPVGVVCLVWGALVLRRVAPAGKERGIDIQGNVLLLLCLGSLLFGLSQAGDRGWGDPVVLTGVLAFGALLPVFLLVERRSAHPVVDLRLFRDPAVAYSLLASFLNTVSRMCVVLLVALFYQSVHGADPVSAGARVLPLPLAAMIASATSGLLQARLQARTVAALGACVCTAGLVTLLLVLSTTAAYPPIAAALALIGLGSGLFMPSNATALMHGLPSWRIGVVNGLRLTVQNCGVVMSAALALTLITGPVPHDLRRHVLDGTLSHVAPSAVRELLDGYHLALSVLAAVSLLSVAAALGARARRRNATPGVRTQQSVTSESA</sequence>
<evidence type="ECO:0000256" key="6">
    <source>
        <dbReference type="ARBA" id="ARBA00022989"/>
    </source>
</evidence>
<evidence type="ECO:0000313" key="11">
    <source>
        <dbReference type="EMBL" id="GAA0450698.1"/>
    </source>
</evidence>